<sequence length="458" mass="52144">MVIGTGLFSGRFRPKHLPGMASYSTTMNRSGPVLKYDDQSGNLFTEETFGNPSTAMSFLEHPTPAERITLMARYRRTNPKKQEKTLFNLCRQVVLRHAESLTPDVLAGLPWFYGKIIWEDLVHCTADSFTIFKNFCEEYGREPDFNPGNIELCATPTLMPKLRRLRLSRTLLTPLHVNQLASPSTAWLVTLTMSITFDVWDLVELNNLQNLASLTLHFPRTKSGYKSLGRVFKNWVTNKSNFDNLRVLRLADLRDETSMDNTSILTTLNGLSKLRLIELQTSDFFNPAEYTCMSSRNALARSIGTRIGGDGWHAFCTTMCSACFKNINEDQELYELRQHDQLQHFDARASWPPVNIDKLADWLVQKESLTGDKKKVLVDVTPDSPLQTMHTWIYIYRRALMQPLPKDAADRKMGTKRRLSSTDMGGSPDNQPKRKALKSYKAKANKKQDIASLLASFK</sequence>
<name>W7HNF3_9PEZI</name>
<evidence type="ECO:0000256" key="1">
    <source>
        <dbReference type="SAM" id="MobiDB-lite"/>
    </source>
</evidence>
<keyword evidence="3" id="KW-1185">Reference proteome</keyword>
<accession>W7HNF3</accession>
<dbReference type="AlphaFoldDB" id="W7HNF3"/>
<dbReference type="SUPFAM" id="SSF52047">
    <property type="entry name" value="RNI-like"/>
    <property type="match status" value="1"/>
</dbReference>
<feature type="compositionally biased region" description="Polar residues" evidence="1">
    <location>
        <begin position="421"/>
        <end position="430"/>
    </location>
</feature>
<dbReference type="EMBL" id="KI966426">
    <property type="protein sequence ID" value="EWC45566.1"/>
    <property type="molecule type" value="Genomic_DNA"/>
</dbReference>
<dbReference type="Proteomes" id="UP000024837">
    <property type="component" value="Unassembled WGS sequence"/>
</dbReference>
<evidence type="ECO:0000313" key="2">
    <source>
        <dbReference type="EMBL" id="EWC45566.1"/>
    </source>
</evidence>
<dbReference type="HOGENOM" id="CLU_597198_0_0_1"/>
<organism evidence="2 3">
    <name type="scientific">Drechslerella stenobrocha 248</name>
    <dbReference type="NCBI Taxonomy" id="1043628"/>
    <lineage>
        <taxon>Eukaryota</taxon>
        <taxon>Fungi</taxon>
        <taxon>Dikarya</taxon>
        <taxon>Ascomycota</taxon>
        <taxon>Pezizomycotina</taxon>
        <taxon>Orbiliomycetes</taxon>
        <taxon>Orbiliales</taxon>
        <taxon>Orbiliaceae</taxon>
        <taxon>Drechslerella</taxon>
    </lineage>
</organism>
<proteinExistence type="predicted"/>
<protein>
    <submittedName>
        <fullName evidence="2">Uncharacterized protein</fullName>
    </submittedName>
</protein>
<gene>
    <name evidence="2" type="ORF">DRE_05424</name>
</gene>
<feature type="region of interest" description="Disordered" evidence="1">
    <location>
        <begin position="406"/>
        <end position="448"/>
    </location>
</feature>
<feature type="compositionally biased region" description="Basic residues" evidence="1">
    <location>
        <begin position="433"/>
        <end position="445"/>
    </location>
</feature>
<evidence type="ECO:0000313" key="3">
    <source>
        <dbReference type="Proteomes" id="UP000024837"/>
    </source>
</evidence>
<reference evidence="2 3" key="1">
    <citation type="submission" date="2013-05" db="EMBL/GenBank/DDBJ databases">
        <title>Drechslerella stenobrocha genome reveals carnivorous origination and mechanical trapping mechanism of predatory fungi.</title>
        <authorList>
            <person name="Liu X."/>
            <person name="Zhang W."/>
            <person name="Liu K."/>
        </authorList>
    </citation>
    <scope>NUCLEOTIDE SEQUENCE [LARGE SCALE GENOMIC DNA]</scope>
    <source>
        <strain evidence="2 3">248</strain>
    </source>
</reference>
<dbReference type="OrthoDB" id="5273928at2759"/>